<feature type="region of interest" description="Disordered" evidence="5">
    <location>
        <begin position="188"/>
        <end position="216"/>
    </location>
</feature>
<evidence type="ECO:0000256" key="4">
    <source>
        <dbReference type="ARBA" id="ARBA00031123"/>
    </source>
</evidence>
<evidence type="ECO:0000256" key="1">
    <source>
        <dbReference type="ARBA" id="ARBA00006198"/>
    </source>
</evidence>
<dbReference type="SUPFAM" id="SSF53067">
    <property type="entry name" value="Actin-like ATPase domain"/>
    <property type="match status" value="2"/>
</dbReference>
<dbReference type="Proteomes" id="UP000886523">
    <property type="component" value="Unassembled WGS sequence"/>
</dbReference>
<dbReference type="AlphaFoldDB" id="A0A9P6B8C2"/>
<reference evidence="7" key="1">
    <citation type="journal article" date="2020" name="Nat. Commun.">
        <title>Large-scale genome sequencing of mycorrhizal fungi provides insights into the early evolution of symbiotic traits.</title>
        <authorList>
            <person name="Miyauchi S."/>
            <person name="Kiss E."/>
            <person name="Kuo A."/>
            <person name="Drula E."/>
            <person name="Kohler A."/>
            <person name="Sanchez-Garcia M."/>
            <person name="Morin E."/>
            <person name="Andreopoulos B."/>
            <person name="Barry K.W."/>
            <person name="Bonito G."/>
            <person name="Buee M."/>
            <person name="Carver A."/>
            <person name="Chen C."/>
            <person name="Cichocki N."/>
            <person name="Clum A."/>
            <person name="Culley D."/>
            <person name="Crous P.W."/>
            <person name="Fauchery L."/>
            <person name="Girlanda M."/>
            <person name="Hayes R.D."/>
            <person name="Keri Z."/>
            <person name="LaButti K."/>
            <person name="Lipzen A."/>
            <person name="Lombard V."/>
            <person name="Magnuson J."/>
            <person name="Maillard F."/>
            <person name="Murat C."/>
            <person name="Nolan M."/>
            <person name="Ohm R.A."/>
            <person name="Pangilinan J."/>
            <person name="Pereira M.F."/>
            <person name="Perotto S."/>
            <person name="Peter M."/>
            <person name="Pfister S."/>
            <person name="Riley R."/>
            <person name="Sitrit Y."/>
            <person name="Stielow J.B."/>
            <person name="Szollosi G."/>
            <person name="Zifcakova L."/>
            <person name="Stursova M."/>
            <person name="Spatafora J.W."/>
            <person name="Tedersoo L."/>
            <person name="Vaario L.M."/>
            <person name="Yamada A."/>
            <person name="Yan M."/>
            <person name="Wang P."/>
            <person name="Xu J."/>
            <person name="Bruns T."/>
            <person name="Baldrian P."/>
            <person name="Vilgalys R."/>
            <person name="Dunand C."/>
            <person name="Henrissat B."/>
            <person name="Grigoriev I.V."/>
            <person name="Hibbett D."/>
            <person name="Nagy L.G."/>
            <person name="Martin F.M."/>
        </authorList>
    </citation>
    <scope>NUCLEOTIDE SEQUENCE</scope>
    <source>
        <strain evidence="7">UP504</strain>
    </source>
</reference>
<gene>
    <name evidence="7" type="ORF">BS47DRAFT_1324649</name>
</gene>
<name>A0A9P6B8C2_9AGAM</name>
<sequence>MSLYICIDCGGTKAAAVVANAKGDILGRGQGGPSNFKDVDLSSFIAAVRVAAERALSAVDHITPLQEDTGNAKPLLKAAWIGCSGVDREQDVLDLTPIFSNLFSIAPGPNLIIDNDTNLLASPLYRLPDVSTAIVLVAGTGCIVTGFREGPDRTLTRLSRAGGWGWILGDEGSGYYIGREALRRILDASDQESTDTSSKSSSSSRPSTLHPTLAYSNPPTLQDRIFDHFGISSAPDIFTVVYAPDPLRIGGMSRPYSFANGNHTGNPSAPTYLSQERKARIAGLSPVVFRSAFTDRDSTAVDVLYTAAQHCARFIARTLPQIAEGGPSADDCVLCFGGSIAGVPEYRQLVIEILAQKGHVFQHVEYIQDPAESGALCLVELCESRDSEDGRDAS</sequence>
<dbReference type="PANTHER" id="PTHR43190:SF3">
    <property type="entry name" value="N-ACETYL-D-GLUCOSAMINE KINASE"/>
    <property type="match status" value="1"/>
</dbReference>
<dbReference type="EMBL" id="MU128918">
    <property type="protein sequence ID" value="KAF9519365.1"/>
    <property type="molecule type" value="Genomic_DNA"/>
</dbReference>
<evidence type="ECO:0000256" key="3">
    <source>
        <dbReference type="ARBA" id="ARBA00014974"/>
    </source>
</evidence>
<dbReference type="InterPro" id="IPR052519">
    <property type="entry name" value="Euk-type_GlcNAc_Kinase"/>
</dbReference>
<evidence type="ECO:0000313" key="7">
    <source>
        <dbReference type="EMBL" id="KAF9519365.1"/>
    </source>
</evidence>
<feature type="compositionally biased region" description="Low complexity" evidence="5">
    <location>
        <begin position="194"/>
        <end position="208"/>
    </location>
</feature>
<dbReference type="InterPro" id="IPR002731">
    <property type="entry name" value="ATPase_BadF"/>
</dbReference>
<dbReference type="PANTHER" id="PTHR43190">
    <property type="entry name" value="N-ACETYL-D-GLUCOSAMINE KINASE"/>
    <property type="match status" value="1"/>
</dbReference>
<dbReference type="InterPro" id="IPR043129">
    <property type="entry name" value="ATPase_NBD"/>
</dbReference>
<feature type="domain" description="ATPase BadF/BadG/BcrA/BcrD type" evidence="6">
    <location>
        <begin position="132"/>
        <end position="372"/>
    </location>
</feature>
<protein>
    <recommendedName>
        <fullName evidence="3">N-acetyl-D-glucosamine kinase</fullName>
        <ecNumber evidence="2">2.7.1.59</ecNumber>
    </recommendedName>
    <alternativeName>
        <fullName evidence="4">GlcNAc kinase</fullName>
    </alternativeName>
</protein>
<evidence type="ECO:0000256" key="5">
    <source>
        <dbReference type="SAM" id="MobiDB-lite"/>
    </source>
</evidence>
<keyword evidence="8" id="KW-1185">Reference proteome</keyword>
<comment type="similarity">
    <text evidence="1">Belongs to the eukaryotic-type N-acetylglucosamine kinase family.</text>
</comment>
<accession>A0A9P6B8C2</accession>
<evidence type="ECO:0000256" key="2">
    <source>
        <dbReference type="ARBA" id="ARBA00012122"/>
    </source>
</evidence>
<dbReference type="Pfam" id="PF01869">
    <property type="entry name" value="BcrAD_BadFG"/>
    <property type="match status" value="1"/>
</dbReference>
<proteinExistence type="inferred from homology"/>
<dbReference type="OrthoDB" id="311172at2759"/>
<dbReference type="GO" id="GO:0045127">
    <property type="term" value="F:N-acetylglucosamine kinase activity"/>
    <property type="evidence" value="ECO:0007669"/>
    <property type="project" value="UniProtKB-EC"/>
</dbReference>
<comment type="caution">
    <text evidence="7">The sequence shown here is derived from an EMBL/GenBank/DDBJ whole genome shotgun (WGS) entry which is preliminary data.</text>
</comment>
<evidence type="ECO:0000259" key="6">
    <source>
        <dbReference type="Pfam" id="PF01869"/>
    </source>
</evidence>
<dbReference type="Gene3D" id="3.30.420.40">
    <property type="match status" value="1"/>
</dbReference>
<evidence type="ECO:0000313" key="8">
    <source>
        <dbReference type="Proteomes" id="UP000886523"/>
    </source>
</evidence>
<dbReference type="EC" id="2.7.1.59" evidence="2"/>
<organism evidence="7 8">
    <name type="scientific">Hydnum rufescens UP504</name>
    <dbReference type="NCBI Taxonomy" id="1448309"/>
    <lineage>
        <taxon>Eukaryota</taxon>
        <taxon>Fungi</taxon>
        <taxon>Dikarya</taxon>
        <taxon>Basidiomycota</taxon>
        <taxon>Agaricomycotina</taxon>
        <taxon>Agaricomycetes</taxon>
        <taxon>Cantharellales</taxon>
        <taxon>Hydnaceae</taxon>
        <taxon>Hydnum</taxon>
    </lineage>
</organism>